<dbReference type="AlphaFoldDB" id="A0AAD4QP98"/>
<evidence type="ECO:0000313" key="3">
    <source>
        <dbReference type="Proteomes" id="UP001203297"/>
    </source>
</evidence>
<comment type="caution">
    <text evidence="2">The sequence shown here is derived from an EMBL/GenBank/DDBJ whole genome shotgun (WGS) entry which is preliminary data.</text>
</comment>
<feature type="region of interest" description="Disordered" evidence="1">
    <location>
        <begin position="175"/>
        <end position="208"/>
    </location>
</feature>
<organism evidence="2 3">
    <name type="scientific">Multifurca ochricompacta</name>
    <dbReference type="NCBI Taxonomy" id="376703"/>
    <lineage>
        <taxon>Eukaryota</taxon>
        <taxon>Fungi</taxon>
        <taxon>Dikarya</taxon>
        <taxon>Basidiomycota</taxon>
        <taxon>Agaricomycotina</taxon>
        <taxon>Agaricomycetes</taxon>
        <taxon>Russulales</taxon>
        <taxon>Russulaceae</taxon>
        <taxon>Multifurca</taxon>
    </lineage>
</organism>
<keyword evidence="3" id="KW-1185">Reference proteome</keyword>
<dbReference type="EMBL" id="WTXG01000011">
    <property type="protein sequence ID" value="KAI0302291.1"/>
    <property type="molecule type" value="Genomic_DNA"/>
</dbReference>
<accession>A0AAD4QP98</accession>
<gene>
    <name evidence="2" type="ORF">B0F90DRAFT_1816505</name>
</gene>
<feature type="region of interest" description="Disordered" evidence="1">
    <location>
        <begin position="100"/>
        <end position="131"/>
    </location>
</feature>
<proteinExistence type="predicted"/>
<protein>
    <submittedName>
        <fullName evidence="2">Uncharacterized protein</fullName>
    </submittedName>
</protein>
<evidence type="ECO:0000313" key="2">
    <source>
        <dbReference type="EMBL" id="KAI0302291.1"/>
    </source>
</evidence>
<evidence type="ECO:0000256" key="1">
    <source>
        <dbReference type="SAM" id="MobiDB-lite"/>
    </source>
</evidence>
<dbReference type="Proteomes" id="UP001203297">
    <property type="component" value="Unassembled WGS sequence"/>
</dbReference>
<reference evidence="2" key="1">
    <citation type="journal article" date="2022" name="New Phytol.">
        <title>Evolutionary transition to the ectomycorrhizal habit in the genomes of a hyperdiverse lineage of mushroom-forming fungi.</title>
        <authorList>
            <person name="Looney B."/>
            <person name="Miyauchi S."/>
            <person name="Morin E."/>
            <person name="Drula E."/>
            <person name="Courty P.E."/>
            <person name="Kohler A."/>
            <person name="Kuo A."/>
            <person name="LaButti K."/>
            <person name="Pangilinan J."/>
            <person name="Lipzen A."/>
            <person name="Riley R."/>
            <person name="Andreopoulos W."/>
            <person name="He G."/>
            <person name="Johnson J."/>
            <person name="Nolan M."/>
            <person name="Tritt A."/>
            <person name="Barry K.W."/>
            <person name="Grigoriev I.V."/>
            <person name="Nagy L.G."/>
            <person name="Hibbett D."/>
            <person name="Henrissat B."/>
            <person name="Matheny P.B."/>
            <person name="Labbe J."/>
            <person name="Martin F.M."/>
        </authorList>
    </citation>
    <scope>NUCLEOTIDE SEQUENCE</scope>
    <source>
        <strain evidence="2">BPL690</strain>
    </source>
</reference>
<sequence length="224" mass="24282">MSIKESDSSSSDITRHPYVRPPLRINITPTPKHWVLASDDNDLDINEEDGYILSANGKASVSGIFAQCDALSGISDASPGRLRIKPQMLHRRHVLSNVTSPTVSDMTPTSSSRPRFRDMLPPTPSSPTGIQTSRTFSIAFKEVLKVSLVSPPPTPIVSRTPTSPRQSRPILHVKTASPAGTSPPPPTPALSSPSAVQFRPSGRLPKRPALPVWPLEYYPRAVVV</sequence>
<name>A0AAD4QP98_9AGAM</name>
<feature type="compositionally biased region" description="Polar residues" evidence="1">
    <location>
        <begin position="100"/>
        <end position="113"/>
    </location>
</feature>